<dbReference type="GO" id="GO:0052621">
    <property type="term" value="F:diguanylate cyclase activity"/>
    <property type="evidence" value="ECO:0007669"/>
    <property type="project" value="UniProtKB-EC"/>
</dbReference>
<proteinExistence type="predicted"/>
<dbReference type="PROSITE" id="PS50885">
    <property type="entry name" value="HAMP"/>
    <property type="match status" value="1"/>
</dbReference>
<dbReference type="SUPFAM" id="SSF55785">
    <property type="entry name" value="PYP-like sensor domain (PAS domain)"/>
    <property type="match status" value="1"/>
</dbReference>
<dbReference type="InterPro" id="IPR000014">
    <property type="entry name" value="PAS"/>
</dbReference>
<comment type="caution">
    <text evidence="5">The sequence shown here is derived from an EMBL/GenBank/DDBJ whole genome shotgun (WGS) entry which is preliminary data.</text>
</comment>
<dbReference type="GO" id="GO:0016020">
    <property type="term" value="C:membrane"/>
    <property type="evidence" value="ECO:0007669"/>
    <property type="project" value="InterPro"/>
</dbReference>
<evidence type="ECO:0000259" key="3">
    <source>
        <dbReference type="PROSITE" id="PS50885"/>
    </source>
</evidence>
<dbReference type="EMBL" id="JAGSPJ010000001">
    <property type="protein sequence ID" value="MBR7799094.1"/>
    <property type="molecule type" value="Genomic_DNA"/>
</dbReference>
<dbReference type="PROSITE" id="PS50112">
    <property type="entry name" value="PAS"/>
    <property type="match status" value="1"/>
</dbReference>
<dbReference type="InterPro" id="IPR043128">
    <property type="entry name" value="Rev_trsase/Diguanyl_cyclase"/>
</dbReference>
<dbReference type="PROSITE" id="PS50887">
    <property type="entry name" value="GGDEF"/>
    <property type="match status" value="1"/>
</dbReference>
<organism evidence="5 6">
    <name type="scientific">Undibacterium fentianense</name>
    <dbReference type="NCBI Taxonomy" id="2828728"/>
    <lineage>
        <taxon>Bacteria</taxon>
        <taxon>Pseudomonadati</taxon>
        <taxon>Pseudomonadota</taxon>
        <taxon>Betaproteobacteria</taxon>
        <taxon>Burkholderiales</taxon>
        <taxon>Oxalobacteraceae</taxon>
        <taxon>Undibacterium</taxon>
    </lineage>
</organism>
<name>A0A941E1U0_9BURK</name>
<protein>
    <submittedName>
        <fullName evidence="5">Diguanylate cyclase</fullName>
        <ecNumber evidence="5">2.7.7.65</ecNumber>
    </submittedName>
</protein>
<evidence type="ECO:0000259" key="2">
    <source>
        <dbReference type="PROSITE" id="PS50112"/>
    </source>
</evidence>
<dbReference type="InterPro" id="IPR003660">
    <property type="entry name" value="HAMP_dom"/>
</dbReference>
<gene>
    <name evidence="5" type="ORF">KDM90_03700</name>
</gene>
<dbReference type="SUPFAM" id="SSF158472">
    <property type="entry name" value="HAMP domain-like"/>
    <property type="match status" value="1"/>
</dbReference>
<keyword evidence="1" id="KW-0812">Transmembrane</keyword>
<keyword evidence="5" id="KW-0548">Nucleotidyltransferase</keyword>
<dbReference type="InterPro" id="IPR000160">
    <property type="entry name" value="GGDEF_dom"/>
</dbReference>
<reference evidence="5" key="1">
    <citation type="submission" date="2021-04" db="EMBL/GenBank/DDBJ databases">
        <title>novel species isolated from subtropical streams in China.</title>
        <authorList>
            <person name="Lu H."/>
        </authorList>
    </citation>
    <scope>NUCLEOTIDE SEQUENCE</scope>
    <source>
        <strain evidence="5">FT137W</strain>
    </source>
</reference>
<dbReference type="SMART" id="SM00267">
    <property type="entry name" value="GGDEF"/>
    <property type="match status" value="1"/>
</dbReference>
<dbReference type="InterPro" id="IPR052163">
    <property type="entry name" value="DGC-Regulatory_Protein"/>
</dbReference>
<dbReference type="Pfam" id="PF00672">
    <property type="entry name" value="HAMP"/>
    <property type="match status" value="1"/>
</dbReference>
<dbReference type="SUPFAM" id="SSF55073">
    <property type="entry name" value="Nucleotide cyclase"/>
    <property type="match status" value="1"/>
</dbReference>
<feature type="domain" description="PAS" evidence="2">
    <location>
        <begin position="245"/>
        <end position="282"/>
    </location>
</feature>
<feature type="domain" description="GGDEF" evidence="4">
    <location>
        <begin position="401"/>
        <end position="535"/>
    </location>
</feature>
<dbReference type="EC" id="2.7.7.65" evidence="5"/>
<dbReference type="GO" id="GO:0007165">
    <property type="term" value="P:signal transduction"/>
    <property type="evidence" value="ECO:0007669"/>
    <property type="project" value="InterPro"/>
</dbReference>
<dbReference type="Pfam" id="PF13188">
    <property type="entry name" value="PAS_8"/>
    <property type="match status" value="1"/>
</dbReference>
<evidence type="ECO:0000313" key="5">
    <source>
        <dbReference type="EMBL" id="MBR7799094.1"/>
    </source>
</evidence>
<dbReference type="CDD" id="cd01949">
    <property type="entry name" value="GGDEF"/>
    <property type="match status" value="1"/>
</dbReference>
<dbReference type="InterPro" id="IPR029787">
    <property type="entry name" value="Nucleotide_cyclase"/>
</dbReference>
<dbReference type="Proteomes" id="UP000678545">
    <property type="component" value="Unassembled WGS sequence"/>
</dbReference>
<feature type="transmembrane region" description="Helical" evidence="1">
    <location>
        <begin position="155"/>
        <end position="181"/>
    </location>
</feature>
<dbReference type="Gene3D" id="6.10.340.10">
    <property type="match status" value="1"/>
</dbReference>
<dbReference type="SMART" id="SM00304">
    <property type="entry name" value="HAMP"/>
    <property type="match status" value="1"/>
</dbReference>
<dbReference type="NCBIfam" id="TIGR00254">
    <property type="entry name" value="GGDEF"/>
    <property type="match status" value="1"/>
</dbReference>
<sequence length="536" mass="60483">MPNLLRTSIVYRSSALVLGIALFVGSIFAAFTFFSETNSEQDHVKIRMTSLLSTVENTVSIACYLSDANLAKEVGQGLLKNDELASVKIFSANTVLADLQKKHFSPQVKKLTPLMRAKLQIQRQVYSPFNPQEEVCQIEVIPDIEFIRHQVNQKALFTSCLLMLQTLIMAGTLVLIVMNLITRPIKNISDRLHHLAPDANASLPLPPGNERDEIGQLVRDVNTLFSKLFHILEDERDLRIRHQIGERKFRAIFDNSETGIFLLNSRGEVLSSNPAYARLFALPNTPDAATMQASLISRLSDYALRLQTMIEHAAHEDVVSSEDFAIEVGQPPQQKWINLVLSRVENDILQGLVNDITERKMREESANQLAMTDHLTGIGNRLGFEKAIARIQFEMHATLIKQFYILMIDLDGFKQVNDQHGHEIGDQVLIRFTQILTKLVRRSDFIARTGGDEFVVLLKNIEDVEKVKSIANKIIFEAGQTITFNGNVQIRIGASIGIRNVDMADFDLAKVLHQADEAMYEAKKSGKNQFCFYKEY</sequence>
<keyword evidence="1" id="KW-1133">Transmembrane helix</keyword>
<dbReference type="FunFam" id="3.30.70.270:FF:000001">
    <property type="entry name" value="Diguanylate cyclase domain protein"/>
    <property type="match status" value="1"/>
</dbReference>
<evidence type="ECO:0000256" key="1">
    <source>
        <dbReference type="SAM" id="Phobius"/>
    </source>
</evidence>
<evidence type="ECO:0000259" key="4">
    <source>
        <dbReference type="PROSITE" id="PS50887"/>
    </source>
</evidence>
<dbReference type="RefSeq" id="WP_212674200.1">
    <property type="nucleotide sequence ID" value="NZ_JAGSPJ010000001.1"/>
</dbReference>
<keyword evidence="1" id="KW-0472">Membrane</keyword>
<dbReference type="PANTHER" id="PTHR46663:SF2">
    <property type="entry name" value="GGDEF DOMAIN-CONTAINING PROTEIN"/>
    <property type="match status" value="1"/>
</dbReference>
<dbReference type="InterPro" id="IPR035965">
    <property type="entry name" value="PAS-like_dom_sf"/>
</dbReference>
<feature type="domain" description="HAMP" evidence="3">
    <location>
        <begin position="179"/>
        <end position="233"/>
    </location>
</feature>
<keyword evidence="6" id="KW-1185">Reference proteome</keyword>
<dbReference type="Gene3D" id="3.30.450.20">
    <property type="entry name" value="PAS domain"/>
    <property type="match status" value="1"/>
</dbReference>
<dbReference type="PANTHER" id="PTHR46663">
    <property type="entry name" value="DIGUANYLATE CYCLASE DGCT-RELATED"/>
    <property type="match status" value="1"/>
</dbReference>
<evidence type="ECO:0000313" key="6">
    <source>
        <dbReference type="Proteomes" id="UP000678545"/>
    </source>
</evidence>
<feature type="transmembrane region" description="Helical" evidence="1">
    <location>
        <begin position="15"/>
        <end position="35"/>
    </location>
</feature>
<keyword evidence="5" id="KW-0808">Transferase</keyword>
<dbReference type="Pfam" id="PF00990">
    <property type="entry name" value="GGDEF"/>
    <property type="match status" value="1"/>
</dbReference>
<dbReference type="AlphaFoldDB" id="A0A941E1U0"/>
<accession>A0A941E1U0</accession>
<dbReference type="Gene3D" id="3.30.70.270">
    <property type="match status" value="1"/>
</dbReference>
<dbReference type="NCBIfam" id="TIGR00229">
    <property type="entry name" value="sensory_box"/>
    <property type="match status" value="1"/>
</dbReference>